<evidence type="ECO:0000313" key="3">
    <source>
        <dbReference type="Proteomes" id="UP000887013"/>
    </source>
</evidence>
<feature type="compositionally biased region" description="Acidic residues" evidence="1">
    <location>
        <begin position="51"/>
        <end position="62"/>
    </location>
</feature>
<organism evidence="2 3">
    <name type="scientific">Nephila pilipes</name>
    <name type="common">Giant wood spider</name>
    <name type="synonym">Nephila maculata</name>
    <dbReference type="NCBI Taxonomy" id="299642"/>
    <lineage>
        <taxon>Eukaryota</taxon>
        <taxon>Metazoa</taxon>
        <taxon>Ecdysozoa</taxon>
        <taxon>Arthropoda</taxon>
        <taxon>Chelicerata</taxon>
        <taxon>Arachnida</taxon>
        <taxon>Araneae</taxon>
        <taxon>Araneomorphae</taxon>
        <taxon>Entelegynae</taxon>
        <taxon>Araneoidea</taxon>
        <taxon>Nephilidae</taxon>
        <taxon>Nephila</taxon>
    </lineage>
</organism>
<proteinExistence type="predicted"/>
<accession>A0A8X6PQS1</accession>
<protein>
    <submittedName>
        <fullName evidence="2">Uncharacterized protein</fullName>
    </submittedName>
</protein>
<evidence type="ECO:0000256" key="1">
    <source>
        <dbReference type="SAM" id="MobiDB-lite"/>
    </source>
</evidence>
<feature type="region of interest" description="Disordered" evidence="1">
    <location>
        <begin position="51"/>
        <end position="79"/>
    </location>
</feature>
<dbReference type="AlphaFoldDB" id="A0A8X6PQS1"/>
<feature type="compositionally biased region" description="Basic and acidic residues" evidence="1">
    <location>
        <begin position="63"/>
        <end position="79"/>
    </location>
</feature>
<dbReference type="EMBL" id="BMAW01022893">
    <property type="protein sequence ID" value="GFT80268.1"/>
    <property type="molecule type" value="Genomic_DNA"/>
</dbReference>
<comment type="caution">
    <text evidence="2">The sequence shown here is derived from an EMBL/GenBank/DDBJ whole genome shotgun (WGS) entry which is preliminary data.</text>
</comment>
<evidence type="ECO:0000313" key="2">
    <source>
        <dbReference type="EMBL" id="GFT80268.1"/>
    </source>
</evidence>
<gene>
    <name evidence="2" type="ORF">NPIL_114421</name>
</gene>
<dbReference type="Proteomes" id="UP000887013">
    <property type="component" value="Unassembled WGS sequence"/>
</dbReference>
<name>A0A8X6PQS1_NEPPI</name>
<sequence length="79" mass="9442">MRSERFFLKKKTPQTARPSSHECPRRCHFCGEKFWGRLEAIRQLSKELSDEENYISEDESEKEDCHEFTDSDKDENAEL</sequence>
<reference evidence="2" key="1">
    <citation type="submission" date="2020-08" db="EMBL/GenBank/DDBJ databases">
        <title>Multicomponent nature underlies the extraordinary mechanical properties of spider dragline silk.</title>
        <authorList>
            <person name="Kono N."/>
            <person name="Nakamura H."/>
            <person name="Mori M."/>
            <person name="Yoshida Y."/>
            <person name="Ohtoshi R."/>
            <person name="Malay A.D."/>
            <person name="Moran D.A.P."/>
            <person name="Tomita M."/>
            <person name="Numata K."/>
            <person name="Arakawa K."/>
        </authorList>
    </citation>
    <scope>NUCLEOTIDE SEQUENCE</scope>
</reference>
<keyword evidence="3" id="KW-1185">Reference proteome</keyword>